<organism evidence="3 4">
    <name type="scientific">Coemansia interrupta</name>
    <dbReference type="NCBI Taxonomy" id="1126814"/>
    <lineage>
        <taxon>Eukaryota</taxon>
        <taxon>Fungi</taxon>
        <taxon>Fungi incertae sedis</taxon>
        <taxon>Zoopagomycota</taxon>
        <taxon>Kickxellomycotina</taxon>
        <taxon>Kickxellomycetes</taxon>
        <taxon>Kickxellales</taxon>
        <taxon>Kickxellaceae</taxon>
        <taxon>Coemansia</taxon>
    </lineage>
</organism>
<evidence type="ECO:0000256" key="1">
    <source>
        <dbReference type="ARBA" id="ARBA00038090"/>
    </source>
</evidence>
<accession>A0A9W8HJG5</accession>
<dbReference type="Proteomes" id="UP001140172">
    <property type="component" value="Unassembled WGS sequence"/>
</dbReference>
<comment type="similarity">
    <text evidence="1">Belongs to the LTO1 family.</text>
</comment>
<name>A0A9W8HJG5_9FUNG</name>
<dbReference type="PANTHER" id="PTHR28532:SF1">
    <property type="entry name" value="ORAL CANCER OVEREXPRESSED 1"/>
    <property type="match status" value="1"/>
</dbReference>
<keyword evidence="4" id="KW-1185">Reference proteome</keyword>
<dbReference type="Pfam" id="PF09811">
    <property type="entry name" value="Yae1_N"/>
    <property type="match status" value="1"/>
</dbReference>
<dbReference type="InterPro" id="IPR052436">
    <property type="entry name" value="LTO1_adapter"/>
</dbReference>
<proteinExistence type="inferred from homology"/>
<dbReference type="PANTHER" id="PTHR28532">
    <property type="entry name" value="GEO13458P1"/>
    <property type="match status" value="1"/>
</dbReference>
<sequence>MSNDDPLAQVLDIEEEFEDAGYLLGMEDGKAIGAVEGREMGCDSGFDIGKDLGFYQGWVQQWLAAADTHPEVVPARAQKKLIEIKALLDEVPTTNVEGAHFADRIKKAQQKFKVVAAMLGVNIAADLGASNNMSF</sequence>
<evidence type="ECO:0000259" key="2">
    <source>
        <dbReference type="Pfam" id="PF09811"/>
    </source>
</evidence>
<dbReference type="InterPro" id="IPR019191">
    <property type="entry name" value="Essential_protein_Yae1_N"/>
</dbReference>
<dbReference type="OrthoDB" id="48036at2759"/>
<feature type="domain" description="Essential protein Yae1 N-terminal" evidence="2">
    <location>
        <begin position="21"/>
        <end position="59"/>
    </location>
</feature>
<dbReference type="EMBL" id="JANBUM010000088">
    <property type="protein sequence ID" value="KAJ2785415.1"/>
    <property type="molecule type" value="Genomic_DNA"/>
</dbReference>
<evidence type="ECO:0000313" key="4">
    <source>
        <dbReference type="Proteomes" id="UP001140172"/>
    </source>
</evidence>
<evidence type="ECO:0000313" key="3">
    <source>
        <dbReference type="EMBL" id="KAJ2785415.1"/>
    </source>
</evidence>
<reference evidence="3" key="1">
    <citation type="submission" date="2022-07" db="EMBL/GenBank/DDBJ databases">
        <title>Phylogenomic reconstructions and comparative analyses of Kickxellomycotina fungi.</title>
        <authorList>
            <person name="Reynolds N.K."/>
            <person name="Stajich J.E."/>
            <person name="Barry K."/>
            <person name="Grigoriev I.V."/>
            <person name="Crous P."/>
            <person name="Smith M.E."/>
        </authorList>
    </citation>
    <scope>NUCLEOTIDE SEQUENCE</scope>
    <source>
        <strain evidence="3">BCRC 34489</strain>
    </source>
</reference>
<protein>
    <recommendedName>
        <fullName evidence="2">Essential protein Yae1 N-terminal domain-containing protein</fullName>
    </recommendedName>
</protein>
<comment type="caution">
    <text evidence="3">The sequence shown here is derived from an EMBL/GenBank/DDBJ whole genome shotgun (WGS) entry which is preliminary data.</text>
</comment>
<gene>
    <name evidence="3" type="ORF">GGI15_001931</name>
</gene>
<dbReference type="AlphaFoldDB" id="A0A9W8HJG5"/>